<dbReference type="InterPro" id="IPR051218">
    <property type="entry name" value="Sec_MonoDiacylglyc_Lipase"/>
</dbReference>
<reference evidence="2 3" key="1">
    <citation type="submission" date="2018-05" db="EMBL/GenBank/DDBJ databases">
        <title>Chitinophaga sp. K3CV102501T nov., isolated from isolated from a monsoon evergreen broad-leaved forest soil.</title>
        <authorList>
            <person name="Lv Y."/>
        </authorList>
    </citation>
    <scope>NUCLEOTIDE SEQUENCE [LARGE SCALE GENOMIC DNA]</scope>
    <source>
        <strain evidence="2 3">GDMCC 1.1325</strain>
    </source>
</reference>
<dbReference type="AlphaFoldDB" id="A0A365XP47"/>
<dbReference type="RefSeq" id="WP_113619946.1">
    <property type="nucleotide sequence ID" value="NZ_QFFJ01000003.1"/>
</dbReference>
<gene>
    <name evidence="2" type="ORF">DF182_31865</name>
</gene>
<accession>A0A365XP47</accession>
<evidence type="ECO:0000313" key="2">
    <source>
        <dbReference type="EMBL" id="RBL88119.1"/>
    </source>
</evidence>
<sequence>MEPKTSAQSTNGAQPADAKVAVQLCSLTLDPTLVNDIGTLMPGWKVVWNGKPTLDDNYAYIAFNASEKKYALVIRGSVFNGFNSWETFANWILEDLNAIVMVGWPYANTKKPLIAAGAYIAFTNMLLMEDSLGSGKSIGEYLLANATGTGKQLIITGHSLGGNIANVYTSYYVQKLKENNLSTSNVSLFTFAAPASGNLDFALDLDNKLPSAWHYENQNDMVPKFPVFTGLLYTSNTFSPKTPDANKITVTFNPKTITLNGPNLTLHDAYVAIAGIFAKNGYVQPIKNNYIIFPTDLNPNLTENSIVDWLGQVGPQHGLNYYAGFLGAPLPVKVSQPASAQAVI</sequence>
<dbReference type="SUPFAM" id="SSF53474">
    <property type="entry name" value="alpha/beta-Hydrolases"/>
    <property type="match status" value="1"/>
</dbReference>
<dbReference type="InterPro" id="IPR029058">
    <property type="entry name" value="AB_hydrolase_fold"/>
</dbReference>
<dbReference type="Gene3D" id="3.40.50.1820">
    <property type="entry name" value="alpha/beta hydrolase"/>
    <property type="match status" value="1"/>
</dbReference>
<dbReference type="InterPro" id="IPR002921">
    <property type="entry name" value="Fungal_lipase-type"/>
</dbReference>
<dbReference type="EMBL" id="QFFJ01000003">
    <property type="protein sequence ID" value="RBL88119.1"/>
    <property type="molecule type" value="Genomic_DNA"/>
</dbReference>
<evidence type="ECO:0000313" key="3">
    <source>
        <dbReference type="Proteomes" id="UP000253410"/>
    </source>
</evidence>
<dbReference type="Proteomes" id="UP000253410">
    <property type="component" value="Unassembled WGS sequence"/>
</dbReference>
<keyword evidence="3" id="KW-1185">Reference proteome</keyword>
<proteinExistence type="predicted"/>
<dbReference type="PANTHER" id="PTHR45856:SF11">
    <property type="entry name" value="FUNGAL LIPASE-LIKE DOMAIN-CONTAINING PROTEIN"/>
    <property type="match status" value="1"/>
</dbReference>
<name>A0A365XP47_9BACT</name>
<dbReference type="OrthoDB" id="1223308at2"/>
<dbReference type="Pfam" id="PF01764">
    <property type="entry name" value="Lipase_3"/>
    <property type="match status" value="1"/>
</dbReference>
<dbReference type="CDD" id="cd00519">
    <property type="entry name" value="Lipase_3"/>
    <property type="match status" value="1"/>
</dbReference>
<comment type="caution">
    <text evidence="2">The sequence shown here is derived from an EMBL/GenBank/DDBJ whole genome shotgun (WGS) entry which is preliminary data.</text>
</comment>
<protein>
    <recommendedName>
        <fullName evidence="1">Fungal lipase-type domain-containing protein</fullName>
    </recommendedName>
</protein>
<dbReference type="GO" id="GO:0006629">
    <property type="term" value="P:lipid metabolic process"/>
    <property type="evidence" value="ECO:0007669"/>
    <property type="project" value="InterPro"/>
</dbReference>
<organism evidence="2 3">
    <name type="scientific">Chitinophaga flava</name>
    <dbReference type="NCBI Taxonomy" id="2259036"/>
    <lineage>
        <taxon>Bacteria</taxon>
        <taxon>Pseudomonadati</taxon>
        <taxon>Bacteroidota</taxon>
        <taxon>Chitinophagia</taxon>
        <taxon>Chitinophagales</taxon>
        <taxon>Chitinophagaceae</taxon>
        <taxon>Chitinophaga</taxon>
    </lineage>
</organism>
<evidence type="ECO:0000259" key="1">
    <source>
        <dbReference type="Pfam" id="PF01764"/>
    </source>
</evidence>
<feature type="domain" description="Fungal lipase-type" evidence="1">
    <location>
        <begin position="150"/>
        <end position="228"/>
    </location>
</feature>
<dbReference type="PANTHER" id="PTHR45856">
    <property type="entry name" value="ALPHA/BETA-HYDROLASES SUPERFAMILY PROTEIN"/>
    <property type="match status" value="1"/>
</dbReference>